<reference evidence="1 2" key="1">
    <citation type="submission" date="2012-12" db="EMBL/GenBank/DDBJ databases">
        <authorList>
            <person name="Sencilo A."/>
            <person name="Jacobs-Sera D."/>
            <person name="Russell D.A."/>
            <person name="Ko C."/>
            <person name="Atanasova N."/>
            <person name="Osterlund E."/>
            <person name="Oksanen H.M."/>
            <person name="Bamford D.H."/>
            <person name="Hatfull G.F."/>
            <person name="Roine E."/>
            <person name="Hendrix R.W."/>
        </authorList>
    </citation>
    <scope>NUCLEOTIDE SEQUENCE [LARGE SCALE GENOMIC DNA]</scope>
</reference>
<dbReference type="KEGG" id="vg:16194342"/>
<keyword evidence="2" id="KW-1185">Reference proteome</keyword>
<name>R4TG29_9CAUD</name>
<dbReference type="GeneID" id="16194342"/>
<evidence type="ECO:0000313" key="2">
    <source>
        <dbReference type="Proteomes" id="UP000203112"/>
    </source>
</evidence>
<accession>R4TG29</accession>
<dbReference type="Proteomes" id="UP000203112">
    <property type="component" value="Segment"/>
</dbReference>
<sequence>MTDVDPLEVAALRRLLHRGAEWAADAEVDPQDLSPVEKADLILTRLEQVDRRLDEVAERAHLMGLLSGDGPTKRARKMMVVDHLREKAAKKRSGKTLVRSDTVATLTDVSGRQARNYMDEIAEQVPGCSVKQGEDVGDGKQLRMDLETFRDAAPTAEALPPR</sequence>
<evidence type="ECO:0000313" key="1">
    <source>
        <dbReference type="EMBL" id="AGM11181.1"/>
    </source>
</evidence>
<organism evidence="1 2">
    <name type="scientific">Haloarcula hispanica tailed virus 2</name>
    <dbReference type="NCBI Taxonomy" id="1273751"/>
    <lineage>
        <taxon>Viruses</taxon>
        <taxon>Duplodnaviria</taxon>
        <taxon>Heunggongvirae</taxon>
        <taxon>Uroviricota</taxon>
        <taxon>Caudoviricetes</taxon>
        <taxon>Saparoviridae</taxon>
        <taxon>Halohivirus</taxon>
        <taxon>Halohivirus suolae</taxon>
        <taxon>Halohivirus HHTV2</taxon>
    </lineage>
</organism>
<proteinExistence type="predicted"/>
<dbReference type="EMBL" id="KC292024">
    <property type="protein sequence ID" value="AGM11181.1"/>
    <property type="molecule type" value="Genomic_DNA"/>
</dbReference>
<protein>
    <submittedName>
        <fullName evidence="1">Uncharacterized protein</fullName>
    </submittedName>
</protein>
<dbReference type="RefSeq" id="YP_008060325.1">
    <property type="nucleotide sequence ID" value="NC_021340.1"/>
</dbReference>
<gene>
    <name evidence="1" type="primary">16</name>
    <name evidence="1" type="ORF">HHTV2_16</name>
</gene>